<evidence type="ECO:0000313" key="6">
    <source>
        <dbReference type="EMBL" id="EFW90503.1"/>
    </source>
</evidence>
<protein>
    <submittedName>
        <fullName evidence="7">Probable F420-dependent oxidoreductase, Rv1855c family</fullName>
    </submittedName>
    <submittedName>
        <fullName evidence="6">Putative F420-dependent oxidoreductase</fullName>
    </submittedName>
</protein>
<dbReference type="Proteomes" id="UP000003751">
    <property type="component" value="Unassembled WGS sequence"/>
</dbReference>
<dbReference type="Pfam" id="PF00296">
    <property type="entry name" value="Bac_luciferase"/>
    <property type="match status" value="1"/>
</dbReference>
<dbReference type="InterPro" id="IPR050172">
    <property type="entry name" value="SsuD_RutA_monooxygenase"/>
</dbReference>
<keyword evidence="9" id="KW-1185">Reference proteome</keyword>
<sequence length="316" mass="35766">MNADVGIVLPQYGRDYDAVRDVALDAEACGFDGVWLEDHFQSWIGDAERDTYECWTTLSALAEATEDVRLGTLVTCQAYRHPSLLAKMAATVDRVSDGRLDLGLGAGWYRDEFERFDYEFREPPAARIERLRETVEILRGLWTNERFSHRSEHFTLEDAFCRPKPVQDPHPPVWIGGGGEQFTLRYTAELADGWNYGTLDPDGFAEKLAVLENHCEDEERYEDITKSAELFAFVADSRAAAEKKRERFAERHLPNDPSEPREFFLAGYLETALVGTPDEVRTELERYADVGIEAFMLSVPDAPRDDSLGILADGIV</sequence>
<evidence type="ECO:0000256" key="3">
    <source>
        <dbReference type="ARBA" id="ARBA00023002"/>
    </source>
</evidence>
<dbReference type="InterPro" id="IPR019952">
    <property type="entry name" value="F420_OxRdatse_Rv1855c_pred"/>
</dbReference>
<dbReference type="NCBIfam" id="TIGR03560">
    <property type="entry name" value="F420_Rv1855c"/>
    <property type="match status" value="1"/>
</dbReference>
<dbReference type="InterPro" id="IPR011251">
    <property type="entry name" value="Luciferase-like_dom"/>
</dbReference>
<evidence type="ECO:0000256" key="2">
    <source>
        <dbReference type="ARBA" id="ARBA00022643"/>
    </source>
</evidence>
<dbReference type="eggNOG" id="arCOG02410">
    <property type="taxonomic scope" value="Archaea"/>
</dbReference>
<dbReference type="PATRIC" id="fig|797209.4.peg.3653"/>
<keyword evidence="4" id="KW-0503">Monooxygenase</keyword>
<dbReference type="Proteomes" id="UP000184203">
    <property type="component" value="Unassembled WGS sequence"/>
</dbReference>
<keyword evidence="3" id="KW-0560">Oxidoreductase</keyword>
<reference evidence="9" key="2">
    <citation type="submission" date="2016-11" db="EMBL/GenBank/DDBJ databases">
        <authorList>
            <person name="Varghese N."/>
            <person name="Submissions S."/>
        </authorList>
    </citation>
    <scope>NUCLEOTIDE SEQUENCE [LARGE SCALE GENOMIC DNA]</scope>
    <source>
        <strain evidence="9">DX253</strain>
    </source>
</reference>
<dbReference type="EMBL" id="AEMG01000025">
    <property type="protein sequence ID" value="EFW90503.1"/>
    <property type="molecule type" value="Genomic_DNA"/>
</dbReference>
<feature type="domain" description="Luciferase-like" evidence="5">
    <location>
        <begin position="12"/>
        <end position="293"/>
    </location>
</feature>
<organism evidence="6 8">
    <name type="scientific">Haladaptatus paucihalophilus DX253</name>
    <dbReference type="NCBI Taxonomy" id="797209"/>
    <lineage>
        <taxon>Archaea</taxon>
        <taxon>Methanobacteriati</taxon>
        <taxon>Methanobacteriota</taxon>
        <taxon>Stenosarchaea group</taxon>
        <taxon>Halobacteria</taxon>
        <taxon>Halobacteriales</taxon>
        <taxon>Haladaptataceae</taxon>
        <taxon>Haladaptatus</taxon>
    </lineage>
</organism>
<evidence type="ECO:0000259" key="5">
    <source>
        <dbReference type="Pfam" id="PF00296"/>
    </source>
</evidence>
<dbReference type="NCBIfam" id="TIGR03619">
    <property type="entry name" value="F420_Rv2161c"/>
    <property type="match status" value="1"/>
</dbReference>
<dbReference type="AlphaFoldDB" id="E7QY37"/>
<accession>E7QY37</accession>
<dbReference type="InterPro" id="IPR019921">
    <property type="entry name" value="Lucif-like_OxRdtase_Rv2161c"/>
</dbReference>
<dbReference type="OrthoDB" id="7684at2157"/>
<evidence type="ECO:0000313" key="8">
    <source>
        <dbReference type="Proteomes" id="UP000003751"/>
    </source>
</evidence>
<keyword evidence="1" id="KW-0285">Flavoprotein</keyword>
<evidence type="ECO:0000256" key="1">
    <source>
        <dbReference type="ARBA" id="ARBA00022630"/>
    </source>
</evidence>
<gene>
    <name evidence="7" type="ORF">SAMN05444342_2164</name>
    <name evidence="6" type="ORF">ZOD2009_18634</name>
</gene>
<evidence type="ECO:0000313" key="7">
    <source>
        <dbReference type="EMBL" id="SHK78255.1"/>
    </source>
</evidence>
<dbReference type="GO" id="GO:0008726">
    <property type="term" value="F:alkanesulfonate monooxygenase activity"/>
    <property type="evidence" value="ECO:0007669"/>
    <property type="project" value="TreeGrafter"/>
</dbReference>
<evidence type="ECO:0000256" key="4">
    <source>
        <dbReference type="ARBA" id="ARBA00023033"/>
    </source>
</evidence>
<name>E7QY37_HALPU</name>
<reference evidence="7" key="3">
    <citation type="submission" date="2016-11" db="EMBL/GenBank/DDBJ databases">
        <authorList>
            <person name="Jaros S."/>
            <person name="Januszkiewicz K."/>
            <person name="Wedrychowicz H."/>
        </authorList>
    </citation>
    <scope>NUCLEOTIDE SEQUENCE [LARGE SCALE GENOMIC DNA]</scope>
    <source>
        <strain evidence="7">DX253</strain>
    </source>
</reference>
<dbReference type="PANTHER" id="PTHR42847">
    <property type="entry name" value="ALKANESULFONATE MONOOXYGENASE"/>
    <property type="match status" value="1"/>
</dbReference>
<dbReference type="RefSeq" id="WP_007982395.1">
    <property type="nucleotide sequence ID" value="NZ_AEMG01000025.1"/>
</dbReference>
<proteinExistence type="predicted"/>
<dbReference type="STRING" id="797209.GCA_000376445_02833"/>
<evidence type="ECO:0000313" key="9">
    <source>
        <dbReference type="Proteomes" id="UP000184203"/>
    </source>
</evidence>
<keyword evidence="2" id="KW-0288">FMN</keyword>
<dbReference type="EMBL" id="FRAN01000003">
    <property type="protein sequence ID" value="SHK78255.1"/>
    <property type="molecule type" value="Genomic_DNA"/>
</dbReference>
<dbReference type="GO" id="GO:0046306">
    <property type="term" value="P:alkanesulfonate catabolic process"/>
    <property type="evidence" value="ECO:0007669"/>
    <property type="project" value="TreeGrafter"/>
</dbReference>
<reference evidence="6 8" key="1">
    <citation type="journal article" date="2014" name="ISME J.">
        <title>Trehalose/2-sulfotrehalose biosynthesis and glycine-betaine uptake are widely spread mechanisms for osmoadaptation in the Halobacteriales.</title>
        <authorList>
            <person name="Youssef N.H."/>
            <person name="Savage-Ashlock K.N."/>
            <person name="McCully A.L."/>
            <person name="Luedtke B."/>
            <person name="Shaw E.I."/>
            <person name="Hoff W.D."/>
            <person name="Elshahed M.S."/>
        </authorList>
    </citation>
    <scope>NUCLEOTIDE SEQUENCE [LARGE SCALE GENOMIC DNA]</scope>
    <source>
        <strain evidence="6 8">DX253</strain>
    </source>
</reference>
<dbReference type="SUPFAM" id="SSF51679">
    <property type="entry name" value="Bacterial luciferase-like"/>
    <property type="match status" value="1"/>
</dbReference>
<dbReference type="InterPro" id="IPR036661">
    <property type="entry name" value="Luciferase-like_sf"/>
</dbReference>
<dbReference type="Gene3D" id="3.20.20.30">
    <property type="entry name" value="Luciferase-like domain"/>
    <property type="match status" value="1"/>
</dbReference>
<dbReference type="PANTHER" id="PTHR42847:SF4">
    <property type="entry name" value="ALKANESULFONATE MONOOXYGENASE-RELATED"/>
    <property type="match status" value="1"/>
</dbReference>